<dbReference type="EMBL" id="CP053708">
    <property type="protein sequence ID" value="QKE90134.1"/>
    <property type="molecule type" value="Genomic_DNA"/>
</dbReference>
<accession>A0A6M8HP05</accession>
<dbReference type="Pfam" id="PF04185">
    <property type="entry name" value="Phosphoesterase"/>
    <property type="match status" value="1"/>
</dbReference>
<feature type="region of interest" description="Disordered" evidence="2">
    <location>
        <begin position="271"/>
        <end position="312"/>
    </location>
</feature>
<evidence type="ECO:0000256" key="3">
    <source>
        <dbReference type="SAM" id="SignalP"/>
    </source>
</evidence>
<evidence type="ECO:0000256" key="2">
    <source>
        <dbReference type="SAM" id="MobiDB-lite"/>
    </source>
</evidence>
<evidence type="ECO:0000313" key="4">
    <source>
        <dbReference type="EMBL" id="QKE90134.1"/>
    </source>
</evidence>
<reference evidence="4 5" key="1">
    <citation type="journal article" date="2014" name="World J. Microbiol. Biotechnol.">
        <title>Biodiversity and physiological characteristics of Antarctic and Arctic lichens-associated bacteria.</title>
        <authorList>
            <person name="Lee Y.M."/>
            <person name="Kim E.H."/>
            <person name="Lee H.K."/>
            <person name="Hong S.G."/>
        </authorList>
    </citation>
    <scope>NUCLEOTIDE SEQUENCE [LARGE SCALE GENOMIC DNA]</scope>
    <source>
        <strain evidence="4 5">PAMC 26569</strain>
    </source>
</reference>
<sequence>MTFKTWCRSTCAFAVTFAMMQPTVVFAQEARGDVTIAPHSSDLVQRFATDMAKQPVMTTADKIKLLRKRVKYVFVLYQENRSFDFYFGTFPGAHGLFTQSAANTPGFKQKIVNTDGSVGTISPFLIPQTVTTASGKTIPIYPADTASIDHSHSGIDNSQHYVNGISQNDRFALDEEGLTTDAKGTIVSTKTGLAPAAHPTLIQKQMAELAMGHVDCDTAPYLWQFADRFAMFDNFHMTVAAPSTPNALALIAGQSGLTQWALHPGEASSNTASPVVATSGGEPIVADPGPFPGSDLDTSPIKPPYNPSDENPATPALNQTYASLPLSFMGKDILKTVSTDQNPALDLVDIQHDIKTIAGDGKKPTDWAWFQEGYDAEPTDSAAVPLHSSYIIHHDAPQYFGYIADNPAVAKSHLYGLQDFFSAIQYRQFPSKGGVAYVRGGYDNNDGLVPVDPNSAVRAAFPGSDDHPGYSDVQISEQLLADEVNAIAASPYWKDSAIIITYDETDGLYDHQSNTTRVRDPEGKPLEPSSRIPAIVISPYSKAHAIISQNSEHSSVIKLINELFDLTPLADLPDEKRGVKLGKAQFGQDYMGPADANVPGIGDMLAAFDNSRLLGTTAPLPASYAEIQPGQKPSLPHYAGGGCYTLNIVPTDYAQNKLLDPAPADFNPRPALTPGVPTSGTWTP</sequence>
<dbReference type="GO" id="GO:0009395">
    <property type="term" value="P:phospholipid catabolic process"/>
    <property type="evidence" value="ECO:0007669"/>
    <property type="project" value="TreeGrafter"/>
</dbReference>
<dbReference type="AlphaFoldDB" id="A0A6M8HP05"/>
<dbReference type="GO" id="GO:0042578">
    <property type="term" value="F:phosphoric ester hydrolase activity"/>
    <property type="evidence" value="ECO:0007669"/>
    <property type="project" value="UniProtKB-ARBA"/>
</dbReference>
<organism evidence="4 5">
    <name type="scientific">Lichenicola cladoniae</name>
    <dbReference type="NCBI Taxonomy" id="1484109"/>
    <lineage>
        <taxon>Bacteria</taxon>
        <taxon>Pseudomonadati</taxon>
        <taxon>Pseudomonadota</taxon>
        <taxon>Alphaproteobacteria</taxon>
        <taxon>Acetobacterales</taxon>
        <taxon>Acetobacteraceae</taxon>
        <taxon>Lichenicola</taxon>
    </lineage>
</organism>
<name>A0A6M8HP05_9PROT</name>
<dbReference type="Proteomes" id="UP000500767">
    <property type="component" value="Chromosome"/>
</dbReference>
<dbReference type="PANTHER" id="PTHR31956:SF1">
    <property type="entry name" value="NON-SPECIFIC PHOSPHOLIPASE C1"/>
    <property type="match status" value="1"/>
</dbReference>
<feature type="chain" id="PRO_5026984655" evidence="3">
    <location>
        <begin position="28"/>
        <end position="684"/>
    </location>
</feature>
<dbReference type="InterPro" id="IPR007312">
    <property type="entry name" value="Phosphoesterase"/>
</dbReference>
<evidence type="ECO:0000256" key="1">
    <source>
        <dbReference type="ARBA" id="ARBA00022801"/>
    </source>
</evidence>
<keyword evidence="3" id="KW-0732">Signal</keyword>
<gene>
    <name evidence="4" type="ORF">HN018_08800</name>
</gene>
<feature type="region of interest" description="Disordered" evidence="2">
    <location>
        <begin position="662"/>
        <end position="684"/>
    </location>
</feature>
<evidence type="ECO:0000313" key="5">
    <source>
        <dbReference type="Proteomes" id="UP000500767"/>
    </source>
</evidence>
<dbReference type="RefSeq" id="WP_171835913.1">
    <property type="nucleotide sequence ID" value="NZ_CP053708.1"/>
</dbReference>
<dbReference type="KEGG" id="lck:HN018_08800"/>
<proteinExistence type="predicted"/>
<dbReference type="PANTHER" id="PTHR31956">
    <property type="entry name" value="NON-SPECIFIC PHOSPHOLIPASE C4-RELATED"/>
    <property type="match status" value="1"/>
</dbReference>
<protein>
    <submittedName>
        <fullName evidence="4">Phosphoesterase</fullName>
    </submittedName>
</protein>
<dbReference type="InterPro" id="IPR017850">
    <property type="entry name" value="Alkaline_phosphatase_core_sf"/>
</dbReference>
<dbReference type="Gene3D" id="3.40.720.10">
    <property type="entry name" value="Alkaline Phosphatase, subunit A"/>
    <property type="match status" value="2"/>
</dbReference>
<keyword evidence="1" id="KW-0378">Hydrolase</keyword>
<keyword evidence="5" id="KW-1185">Reference proteome</keyword>
<feature type="signal peptide" evidence="3">
    <location>
        <begin position="1"/>
        <end position="27"/>
    </location>
</feature>